<feature type="region of interest" description="Disordered" evidence="1">
    <location>
        <begin position="88"/>
        <end position="118"/>
    </location>
</feature>
<dbReference type="AlphaFoldDB" id="A0A6J5XRN9"/>
<evidence type="ECO:0000313" key="3">
    <source>
        <dbReference type="Proteomes" id="UP000507245"/>
    </source>
</evidence>
<accession>A0A6J5XRN9</accession>
<dbReference type="EMBL" id="CAEKKB010000006">
    <property type="protein sequence ID" value="CAB4313714.1"/>
    <property type="molecule type" value="Genomic_DNA"/>
</dbReference>
<dbReference type="Proteomes" id="UP000507245">
    <property type="component" value="Unassembled WGS sequence"/>
</dbReference>
<evidence type="ECO:0000313" key="2">
    <source>
        <dbReference type="EMBL" id="CAB4313714.1"/>
    </source>
</evidence>
<feature type="compositionally biased region" description="Polar residues" evidence="1">
    <location>
        <begin position="99"/>
        <end position="118"/>
    </location>
</feature>
<gene>
    <name evidence="2" type="ORF">ORAREDHAP_LOCUS37111</name>
</gene>
<keyword evidence="3" id="KW-1185">Reference proteome</keyword>
<organism evidence="2 3">
    <name type="scientific">Prunus armeniaca</name>
    <name type="common">Apricot</name>
    <name type="synonym">Armeniaca vulgaris</name>
    <dbReference type="NCBI Taxonomy" id="36596"/>
    <lineage>
        <taxon>Eukaryota</taxon>
        <taxon>Viridiplantae</taxon>
        <taxon>Streptophyta</taxon>
        <taxon>Embryophyta</taxon>
        <taxon>Tracheophyta</taxon>
        <taxon>Spermatophyta</taxon>
        <taxon>Magnoliopsida</taxon>
        <taxon>eudicotyledons</taxon>
        <taxon>Gunneridae</taxon>
        <taxon>Pentapetalae</taxon>
        <taxon>rosids</taxon>
        <taxon>fabids</taxon>
        <taxon>Rosales</taxon>
        <taxon>Rosaceae</taxon>
        <taxon>Amygdaloideae</taxon>
        <taxon>Amygdaleae</taxon>
        <taxon>Prunus</taxon>
    </lineage>
</organism>
<name>A0A6J5XRN9_PRUAR</name>
<sequence length="118" mass="13397">MSKPSGQEKGKQLAACGLSASRRLFVPSPEKRYQEYQVYSNCRDRLNDRRREQRTSPIPVQAKLNNRYLDVLEPKSPIRRRYDAIGLKETNESDYVPTSPGTTISCQSTTSGSARRSD</sequence>
<proteinExistence type="predicted"/>
<protein>
    <submittedName>
        <fullName evidence="2">Uncharacterized protein</fullName>
    </submittedName>
</protein>
<evidence type="ECO:0000256" key="1">
    <source>
        <dbReference type="SAM" id="MobiDB-lite"/>
    </source>
</evidence>
<reference evidence="3" key="1">
    <citation type="journal article" date="2020" name="Genome Biol.">
        <title>Gamete binning: chromosome-level and haplotype-resolved genome assembly enabled by high-throughput single-cell sequencing of gamete genomes.</title>
        <authorList>
            <person name="Campoy J.A."/>
            <person name="Sun H."/>
            <person name="Goel M."/>
            <person name="Jiao W.-B."/>
            <person name="Folz-Donahue K."/>
            <person name="Wang N."/>
            <person name="Rubio M."/>
            <person name="Liu C."/>
            <person name="Kukat C."/>
            <person name="Ruiz D."/>
            <person name="Huettel B."/>
            <person name="Schneeberger K."/>
        </authorList>
    </citation>
    <scope>NUCLEOTIDE SEQUENCE [LARGE SCALE GENOMIC DNA]</scope>
    <source>
        <strain evidence="3">cv. Rojo Pasion</strain>
    </source>
</reference>